<accession>A0A834P8B5</accession>
<feature type="compositionally biased region" description="Basic and acidic residues" evidence="1">
    <location>
        <begin position="1"/>
        <end position="12"/>
    </location>
</feature>
<feature type="compositionally biased region" description="Acidic residues" evidence="1">
    <location>
        <begin position="13"/>
        <end position="39"/>
    </location>
</feature>
<sequence length="168" mass="19534">MEDGFAHHGESRNDDDDDDYDDDDDDDDDVDVDVDVDVDDNGEPITLLCREQREIVAAVLLWSHERTTTSSWRHELERVGPQRDEPDVCGTGMAHWSVLGKRFPSRGRISHPPFSAFERYWIHPSNSFERDDIVKEITAYERYHDESEQDSEEISTPVNLIYSHTWPL</sequence>
<evidence type="ECO:0000313" key="2">
    <source>
        <dbReference type="EMBL" id="KAF7431909.1"/>
    </source>
</evidence>
<proteinExistence type="predicted"/>
<name>A0A834P8B5_VESPE</name>
<reference evidence="2" key="1">
    <citation type="journal article" date="2020" name="G3 (Bethesda)">
        <title>High-Quality Assemblies for Three Invasive Social Wasps from the &lt;i&gt;Vespula&lt;/i&gt; Genus.</title>
        <authorList>
            <person name="Harrop T.W.R."/>
            <person name="Guhlin J."/>
            <person name="McLaughlin G.M."/>
            <person name="Permina E."/>
            <person name="Stockwell P."/>
            <person name="Gilligan J."/>
            <person name="Le Lec M.F."/>
            <person name="Gruber M.A.M."/>
            <person name="Quinn O."/>
            <person name="Lovegrove M."/>
            <person name="Duncan E.J."/>
            <person name="Remnant E.J."/>
            <person name="Van Eeckhoven J."/>
            <person name="Graham B."/>
            <person name="Knapp R.A."/>
            <person name="Langford K.W."/>
            <person name="Kronenberg Z."/>
            <person name="Press M.O."/>
            <person name="Eacker S.M."/>
            <person name="Wilson-Rankin E.E."/>
            <person name="Purcell J."/>
            <person name="Lester P.J."/>
            <person name="Dearden P.K."/>
        </authorList>
    </citation>
    <scope>NUCLEOTIDE SEQUENCE</scope>
    <source>
        <strain evidence="2">Volc-1</strain>
    </source>
</reference>
<organism evidence="2 3">
    <name type="scientific">Vespula pensylvanica</name>
    <name type="common">Western yellow jacket</name>
    <name type="synonym">Wasp</name>
    <dbReference type="NCBI Taxonomy" id="30213"/>
    <lineage>
        <taxon>Eukaryota</taxon>
        <taxon>Metazoa</taxon>
        <taxon>Ecdysozoa</taxon>
        <taxon>Arthropoda</taxon>
        <taxon>Hexapoda</taxon>
        <taxon>Insecta</taxon>
        <taxon>Pterygota</taxon>
        <taxon>Neoptera</taxon>
        <taxon>Endopterygota</taxon>
        <taxon>Hymenoptera</taxon>
        <taxon>Apocrita</taxon>
        <taxon>Aculeata</taxon>
        <taxon>Vespoidea</taxon>
        <taxon>Vespidae</taxon>
        <taxon>Vespinae</taxon>
        <taxon>Vespula</taxon>
    </lineage>
</organism>
<gene>
    <name evidence="2" type="ORF">H0235_004833</name>
</gene>
<dbReference type="Proteomes" id="UP000600918">
    <property type="component" value="Unassembled WGS sequence"/>
</dbReference>
<dbReference type="EMBL" id="JACSDY010000003">
    <property type="protein sequence ID" value="KAF7431909.1"/>
    <property type="molecule type" value="Genomic_DNA"/>
</dbReference>
<evidence type="ECO:0000313" key="3">
    <source>
        <dbReference type="Proteomes" id="UP000600918"/>
    </source>
</evidence>
<feature type="region of interest" description="Disordered" evidence="1">
    <location>
        <begin position="1"/>
        <end position="39"/>
    </location>
</feature>
<protein>
    <submittedName>
        <fullName evidence="2">Uncharacterized protein</fullName>
    </submittedName>
</protein>
<keyword evidence="3" id="KW-1185">Reference proteome</keyword>
<evidence type="ECO:0000256" key="1">
    <source>
        <dbReference type="SAM" id="MobiDB-lite"/>
    </source>
</evidence>
<comment type="caution">
    <text evidence="2">The sequence shown here is derived from an EMBL/GenBank/DDBJ whole genome shotgun (WGS) entry which is preliminary data.</text>
</comment>
<dbReference type="AlphaFoldDB" id="A0A834P8B5"/>